<dbReference type="STRING" id="156889.Mmc1_3655"/>
<keyword evidence="2" id="KW-1133">Transmembrane helix</keyword>
<feature type="transmembrane region" description="Helical" evidence="2">
    <location>
        <begin position="61"/>
        <end position="82"/>
    </location>
</feature>
<evidence type="ECO:0000256" key="1">
    <source>
        <dbReference type="ARBA" id="ARBA00010894"/>
    </source>
</evidence>
<dbReference type="GO" id="GO:0016020">
    <property type="term" value="C:membrane"/>
    <property type="evidence" value="ECO:0007669"/>
    <property type="project" value="InterPro"/>
</dbReference>
<evidence type="ECO:0000313" key="3">
    <source>
        <dbReference type="EMBL" id="ABK46140.1"/>
    </source>
</evidence>
<feature type="transmembrane region" description="Helical" evidence="2">
    <location>
        <begin position="7"/>
        <end position="28"/>
    </location>
</feature>
<name>A0LDU7_MAGMM</name>
<proteinExistence type="inferred from homology"/>
<dbReference type="Pfam" id="PF02325">
    <property type="entry name" value="CCB3_YggT"/>
    <property type="match status" value="2"/>
</dbReference>
<evidence type="ECO:0008006" key="5">
    <source>
        <dbReference type="Google" id="ProtNLM"/>
    </source>
</evidence>
<dbReference type="Proteomes" id="UP000002586">
    <property type="component" value="Chromosome"/>
</dbReference>
<dbReference type="PANTHER" id="PTHR33219:SF14">
    <property type="entry name" value="PROTEIN COFACTOR ASSEMBLY OF COMPLEX C SUBUNIT B CCB3, CHLOROPLASTIC-RELATED"/>
    <property type="match status" value="1"/>
</dbReference>
<dbReference type="InterPro" id="IPR003425">
    <property type="entry name" value="CCB3/YggT"/>
</dbReference>
<dbReference type="KEGG" id="mgm:Mmc1_3655"/>
<gene>
    <name evidence="3" type="ordered locus">Mmc1_3655</name>
</gene>
<dbReference type="HOGENOM" id="CLU_089905_1_0_5"/>
<evidence type="ECO:0000313" key="4">
    <source>
        <dbReference type="Proteomes" id="UP000002586"/>
    </source>
</evidence>
<keyword evidence="2" id="KW-0472">Membrane</keyword>
<comment type="similarity">
    <text evidence="1">Belongs to the YggT family.</text>
</comment>
<dbReference type="AlphaFoldDB" id="A0LDU7"/>
<feature type="transmembrane region" description="Helical" evidence="2">
    <location>
        <begin position="94"/>
        <end position="119"/>
    </location>
</feature>
<dbReference type="PANTHER" id="PTHR33219">
    <property type="entry name" value="YLMG HOMOLOG PROTEIN 2, CHLOROPLASTIC"/>
    <property type="match status" value="1"/>
</dbReference>
<protein>
    <recommendedName>
        <fullName evidence="5">YggT family protein</fullName>
    </recommendedName>
</protein>
<accession>A0LDU7</accession>
<reference evidence="4" key="1">
    <citation type="journal article" date="2009" name="Appl. Environ. Microbiol.">
        <title>Complete genome sequence of the chemolithoautotrophic marine magnetotactic coccus strain MC-1.</title>
        <authorList>
            <person name="Schubbe S."/>
            <person name="Williams T.J."/>
            <person name="Xie G."/>
            <person name="Kiss H.E."/>
            <person name="Brettin T.S."/>
            <person name="Martinez D."/>
            <person name="Ross C.A."/>
            <person name="Schuler D."/>
            <person name="Cox B.L."/>
            <person name="Nealson K.H."/>
            <person name="Bazylinski D.A."/>
        </authorList>
    </citation>
    <scope>NUCLEOTIDE SEQUENCE [LARGE SCALE GENOMIC DNA]</scope>
    <source>
        <strain evidence="4">ATCC BAA-1437 / JCM 17883 / MC-1</strain>
    </source>
</reference>
<dbReference type="EMBL" id="CP000471">
    <property type="protein sequence ID" value="ABK46140.1"/>
    <property type="molecule type" value="Genomic_DNA"/>
</dbReference>
<reference evidence="3 4" key="2">
    <citation type="journal article" date="2012" name="Int. J. Syst. Evol. Microbiol.">
        <title>Magnetococcus marinus gen. nov., sp. nov., a marine, magnetotactic bacterium that represents a novel lineage (Magnetococcaceae fam. nov.; Magnetococcales ord. nov.) at the base of the Alphaproteobacteria.</title>
        <authorList>
            <person name="Bazylinski D.A."/>
            <person name="Williams T.J."/>
            <person name="Lefevre C.T."/>
            <person name="Berg R.J."/>
            <person name="Zhang C.L."/>
            <person name="Bowser S.S."/>
            <person name="Dean A.J."/>
            <person name="Beveridge T.J."/>
        </authorList>
    </citation>
    <scope>NUCLEOTIDE SEQUENCE [LARGE SCALE GENOMIC DNA]</scope>
    <source>
        <strain evidence="4">ATCC BAA-1437 / JCM 17883 / MC-1</strain>
    </source>
</reference>
<dbReference type="eggNOG" id="COG0762">
    <property type="taxonomic scope" value="Bacteria"/>
</dbReference>
<keyword evidence="4" id="KW-1185">Reference proteome</keyword>
<feature type="transmembrane region" description="Helical" evidence="2">
    <location>
        <begin position="175"/>
        <end position="198"/>
    </location>
</feature>
<organism evidence="3 4">
    <name type="scientific">Magnetococcus marinus (strain ATCC BAA-1437 / JCM 17883 / MC-1)</name>
    <dbReference type="NCBI Taxonomy" id="156889"/>
    <lineage>
        <taxon>Bacteria</taxon>
        <taxon>Pseudomonadati</taxon>
        <taxon>Pseudomonadota</taxon>
        <taxon>Magnetococcia</taxon>
        <taxon>Magnetococcales</taxon>
        <taxon>Magnetococcaceae</taxon>
        <taxon>Magnetococcus</taxon>
    </lineage>
</organism>
<dbReference type="OrthoDB" id="9814445at2"/>
<sequence length="199" mass="22288">MGIMSSIGQLLTFFLGLYSWIILFRVLISWVNPDPYNPIVQLLIRVTEPVLGPLRRMIPSIAGIDFSPIVAFFGINMLQSLVQAIFSSGNVGGAMLVIVAQLLQLIYLLVVFYMVLLLVRGGINVYSWHSFRQRQPSKLDLRHPLARFVFQATEPAVRPLRRFVPTLYGLEISPFVAAILTTFVLNLLQLVVGALVGIY</sequence>
<dbReference type="RefSeq" id="WP_011715193.1">
    <property type="nucleotide sequence ID" value="NC_008576.1"/>
</dbReference>
<keyword evidence="2" id="KW-0812">Transmembrane</keyword>
<evidence type="ECO:0000256" key="2">
    <source>
        <dbReference type="SAM" id="Phobius"/>
    </source>
</evidence>